<evidence type="ECO:0000313" key="2">
    <source>
        <dbReference type="EMBL" id="RKN06884.1"/>
    </source>
</evidence>
<keyword evidence="4" id="KW-1185">Reference proteome</keyword>
<dbReference type="SUPFAM" id="SSF46785">
    <property type="entry name" value="Winged helix' DNA-binding domain"/>
    <property type="match status" value="2"/>
</dbReference>
<dbReference type="Proteomes" id="UP000268652">
    <property type="component" value="Unassembled WGS sequence"/>
</dbReference>
<dbReference type="EMBL" id="RBDY01000016">
    <property type="protein sequence ID" value="RKN19502.1"/>
    <property type="molecule type" value="Genomic_DNA"/>
</dbReference>
<accession>A0A3A9WBZ2</accession>
<sequence>MTDIAAPAIDPRLVGFTAFLARRASVRAERLALAQLPRGRRPRELTVLTLLAEEGPHSQARLASRLEVNRTVMISLIDGLEGADLVRRERDPADRRRYALRLTDAGAAELARMDEATDRAERALHAPLSTPAARRRLGDLLRSLVPDLAAALPARVTARTGFLLARVAWRLGGRREAGLRAHGIEPRCVAMLVALDVAQPCTQERLAAALGVAGPSIVAAVDDLHTGDLIRRDRNPADRREHILCLTPTGADHLTRALDAEGAVQREIAADLGEREASELNGLLLALLSPRGEGPGGGAVGERPADAR</sequence>
<dbReference type="GO" id="GO:0006950">
    <property type="term" value="P:response to stress"/>
    <property type="evidence" value="ECO:0007669"/>
    <property type="project" value="TreeGrafter"/>
</dbReference>
<dbReference type="PANTHER" id="PTHR33164:SF99">
    <property type="entry name" value="MARR FAMILY REGULATORY PROTEIN"/>
    <property type="match status" value="1"/>
</dbReference>
<organism evidence="2 5">
    <name type="scientific">Streptomyces radicis</name>
    <dbReference type="NCBI Taxonomy" id="1750517"/>
    <lineage>
        <taxon>Bacteria</taxon>
        <taxon>Bacillati</taxon>
        <taxon>Actinomycetota</taxon>
        <taxon>Actinomycetes</taxon>
        <taxon>Kitasatosporales</taxon>
        <taxon>Streptomycetaceae</taxon>
        <taxon>Streptomyces</taxon>
    </lineage>
</organism>
<dbReference type="Pfam" id="PF01047">
    <property type="entry name" value="MarR"/>
    <property type="match status" value="1"/>
</dbReference>
<evidence type="ECO:0000313" key="5">
    <source>
        <dbReference type="Proteomes" id="UP000275024"/>
    </source>
</evidence>
<dbReference type="Pfam" id="PF12802">
    <property type="entry name" value="MarR_2"/>
    <property type="match status" value="1"/>
</dbReference>
<feature type="domain" description="HTH marR-type" evidence="1">
    <location>
        <begin position="10"/>
        <end position="146"/>
    </location>
</feature>
<evidence type="ECO:0000313" key="3">
    <source>
        <dbReference type="EMBL" id="RKN19502.1"/>
    </source>
</evidence>
<reference evidence="4 5" key="1">
    <citation type="submission" date="2018-09" db="EMBL/GenBank/DDBJ databases">
        <title>Streptomyces sp. nov. DS1-2, an endophytic actinomycete isolated from roots of Dendrobium scabrilingue.</title>
        <authorList>
            <person name="Kuncharoen N."/>
            <person name="Kudo T."/>
            <person name="Ohkuma M."/>
            <person name="Yuki M."/>
            <person name="Tanasupawat S."/>
        </authorList>
    </citation>
    <scope>NUCLEOTIDE SEQUENCE [LARGE SCALE GENOMIC DNA]</scope>
    <source>
        <strain evidence="2 5">AZ1-7</strain>
        <strain evidence="3 4">DS1-2</strain>
    </source>
</reference>
<dbReference type="InterPro" id="IPR036390">
    <property type="entry name" value="WH_DNA-bd_sf"/>
</dbReference>
<dbReference type="PANTHER" id="PTHR33164">
    <property type="entry name" value="TRANSCRIPTIONAL REGULATOR, MARR FAMILY"/>
    <property type="match status" value="1"/>
</dbReference>
<comment type="caution">
    <text evidence="2">The sequence shown here is derived from an EMBL/GenBank/DDBJ whole genome shotgun (WGS) entry which is preliminary data.</text>
</comment>
<dbReference type="SMART" id="SM00347">
    <property type="entry name" value="HTH_MARR"/>
    <property type="match status" value="2"/>
</dbReference>
<dbReference type="Gene3D" id="1.10.10.10">
    <property type="entry name" value="Winged helix-like DNA-binding domain superfamily/Winged helix DNA-binding domain"/>
    <property type="match status" value="2"/>
</dbReference>
<dbReference type="InterPro" id="IPR036388">
    <property type="entry name" value="WH-like_DNA-bd_sf"/>
</dbReference>
<dbReference type="EMBL" id="RBDX01000018">
    <property type="protein sequence ID" value="RKN06884.1"/>
    <property type="molecule type" value="Genomic_DNA"/>
</dbReference>
<evidence type="ECO:0000313" key="4">
    <source>
        <dbReference type="Proteomes" id="UP000268652"/>
    </source>
</evidence>
<dbReference type="PROSITE" id="PS50995">
    <property type="entry name" value="HTH_MARR_2"/>
    <property type="match status" value="2"/>
</dbReference>
<dbReference type="InterPro" id="IPR000835">
    <property type="entry name" value="HTH_MarR-typ"/>
</dbReference>
<name>A0A3A9WBZ2_9ACTN</name>
<dbReference type="GO" id="GO:0003700">
    <property type="term" value="F:DNA-binding transcription factor activity"/>
    <property type="evidence" value="ECO:0007669"/>
    <property type="project" value="InterPro"/>
</dbReference>
<dbReference type="Proteomes" id="UP000275024">
    <property type="component" value="Unassembled WGS sequence"/>
</dbReference>
<proteinExistence type="predicted"/>
<dbReference type="OrthoDB" id="4463574at2"/>
<dbReference type="RefSeq" id="WP_120698583.1">
    <property type="nucleotide sequence ID" value="NZ_RBDX01000018.1"/>
</dbReference>
<gene>
    <name evidence="3" type="ORF">D7318_20510</name>
    <name evidence="2" type="ORF">D7319_21045</name>
</gene>
<dbReference type="AlphaFoldDB" id="A0A3A9WBZ2"/>
<feature type="domain" description="HTH marR-type" evidence="1">
    <location>
        <begin position="157"/>
        <end position="289"/>
    </location>
</feature>
<protein>
    <submittedName>
        <fullName evidence="2">MarR family transcriptional regulator</fullName>
    </submittedName>
</protein>
<evidence type="ECO:0000259" key="1">
    <source>
        <dbReference type="PROSITE" id="PS50995"/>
    </source>
</evidence>
<dbReference type="InterPro" id="IPR039422">
    <property type="entry name" value="MarR/SlyA-like"/>
</dbReference>